<feature type="transmembrane region" description="Helical" evidence="9">
    <location>
        <begin position="182"/>
        <end position="202"/>
    </location>
</feature>
<comment type="subcellular location">
    <subcellularLocation>
        <location evidence="1">Cell membrane</location>
        <topology evidence="1">Multi-pass membrane protein</topology>
    </subcellularLocation>
</comment>
<dbReference type="EMBL" id="CAEZXS010000001">
    <property type="protein sequence ID" value="CAB4684113.1"/>
    <property type="molecule type" value="Genomic_DNA"/>
</dbReference>
<evidence type="ECO:0000256" key="3">
    <source>
        <dbReference type="ARBA" id="ARBA00022679"/>
    </source>
</evidence>
<evidence type="ECO:0000256" key="9">
    <source>
        <dbReference type="SAM" id="Phobius"/>
    </source>
</evidence>
<keyword evidence="4 9" id="KW-0812">Transmembrane</keyword>
<dbReference type="EMBL" id="CAFBOG010000064">
    <property type="protein sequence ID" value="CAB4978065.1"/>
    <property type="molecule type" value="Genomic_DNA"/>
</dbReference>
<keyword evidence="3" id="KW-0808">Transferase</keyword>
<dbReference type="PANTHER" id="PTHR23028">
    <property type="entry name" value="ACETYLTRANSFERASE"/>
    <property type="match status" value="1"/>
</dbReference>
<accession>A0A6J6NI05</accession>
<organism evidence="11">
    <name type="scientific">freshwater metagenome</name>
    <dbReference type="NCBI Taxonomy" id="449393"/>
    <lineage>
        <taxon>unclassified sequences</taxon>
        <taxon>metagenomes</taxon>
        <taxon>ecological metagenomes</taxon>
    </lineage>
</organism>
<feature type="transmembrane region" description="Helical" evidence="9">
    <location>
        <begin position="300"/>
        <end position="321"/>
    </location>
</feature>
<evidence type="ECO:0000259" key="10">
    <source>
        <dbReference type="Pfam" id="PF01757"/>
    </source>
</evidence>
<feature type="transmembrane region" description="Helical" evidence="9">
    <location>
        <begin position="42"/>
        <end position="67"/>
    </location>
</feature>
<dbReference type="GO" id="GO:0009103">
    <property type="term" value="P:lipopolysaccharide biosynthetic process"/>
    <property type="evidence" value="ECO:0007669"/>
    <property type="project" value="TreeGrafter"/>
</dbReference>
<dbReference type="AlphaFoldDB" id="A0A6J6NI05"/>
<protein>
    <submittedName>
        <fullName evidence="11">Unannotated protein</fullName>
    </submittedName>
</protein>
<feature type="transmembrane region" description="Helical" evidence="9">
    <location>
        <begin position="88"/>
        <end position="108"/>
    </location>
</feature>
<reference evidence="11" key="1">
    <citation type="submission" date="2020-05" db="EMBL/GenBank/DDBJ databases">
        <authorList>
            <person name="Chiriac C."/>
            <person name="Salcher M."/>
            <person name="Ghai R."/>
            <person name="Kavagutti S V."/>
        </authorList>
    </citation>
    <scope>NUCLEOTIDE SEQUENCE</scope>
</reference>
<evidence type="ECO:0000256" key="7">
    <source>
        <dbReference type="ARBA" id="ARBA00023315"/>
    </source>
</evidence>
<evidence type="ECO:0000256" key="6">
    <source>
        <dbReference type="ARBA" id="ARBA00023136"/>
    </source>
</evidence>
<dbReference type="GO" id="GO:0016747">
    <property type="term" value="F:acyltransferase activity, transferring groups other than amino-acyl groups"/>
    <property type="evidence" value="ECO:0007669"/>
    <property type="project" value="InterPro"/>
</dbReference>
<feature type="transmembrane region" description="Helical" evidence="9">
    <location>
        <begin position="159"/>
        <end position="175"/>
    </location>
</feature>
<dbReference type="InterPro" id="IPR050879">
    <property type="entry name" value="Acyltransferase_3"/>
</dbReference>
<keyword evidence="6 9" id="KW-0472">Membrane</keyword>
<feature type="transmembrane region" description="Helical" evidence="9">
    <location>
        <begin position="333"/>
        <end position="354"/>
    </location>
</feature>
<dbReference type="GO" id="GO:0005886">
    <property type="term" value="C:plasma membrane"/>
    <property type="evidence" value="ECO:0007669"/>
    <property type="project" value="UniProtKB-SubCell"/>
</dbReference>
<name>A0A6J6NI05_9ZZZZ</name>
<dbReference type="PANTHER" id="PTHR23028:SF53">
    <property type="entry name" value="ACYL_TRANSF_3 DOMAIN-CONTAINING PROTEIN"/>
    <property type="match status" value="1"/>
</dbReference>
<evidence type="ECO:0000256" key="1">
    <source>
        <dbReference type="ARBA" id="ARBA00004651"/>
    </source>
</evidence>
<feature type="transmembrane region" description="Helical" evidence="9">
    <location>
        <begin position="391"/>
        <end position="411"/>
    </location>
</feature>
<dbReference type="Gene3D" id="3.40.50.1110">
    <property type="entry name" value="SGNH hydrolase"/>
    <property type="match status" value="1"/>
</dbReference>
<dbReference type="Pfam" id="PF01757">
    <property type="entry name" value="Acyl_transf_3"/>
    <property type="match status" value="1"/>
</dbReference>
<dbReference type="InterPro" id="IPR036514">
    <property type="entry name" value="SGNH_hydro_sf"/>
</dbReference>
<feature type="transmembrane region" description="Helical" evidence="9">
    <location>
        <begin position="214"/>
        <end position="232"/>
    </location>
</feature>
<proteinExistence type="predicted"/>
<feature type="domain" description="Acyltransferase 3" evidence="10">
    <location>
        <begin position="22"/>
        <end position="351"/>
    </location>
</feature>
<dbReference type="InterPro" id="IPR002656">
    <property type="entry name" value="Acyl_transf_3_dom"/>
</dbReference>
<gene>
    <name evidence="11" type="ORF">UFOPK2582_00014</name>
    <name evidence="12" type="ORF">UFOPK3914_00863</name>
</gene>
<feature type="transmembrane region" description="Helical" evidence="9">
    <location>
        <begin position="270"/>
        <end position="291"/>
    </location>
</feature>
<keyword evidence="7" id="KW-0012">Acyltransferase</keyword>
<evidence type="ECO:0000313" key="11">
    <source>
        <dbReference type="EMBL" id="CAB4684113.1"/>
    </source>
</evidence>
<feature type="region of interest" description="Disordered" evidence="8">
    <location>
        <begin position="433"/>
        <end position="497"/>
    </location>
</feature>
<evidence type="ECO:0000256" key="2">
    <source>
        <dbReference type="ARBA" id="ARBA00022475"/>
    </source>
</evidence>
<feature type="compositionally biased region" description="Low complexity" evidence="8">
    <location>
        <begin position="452"/>
        <end position="490"/>
    </location>
</feature>
<feature type="transmembrane region" description="Helical" evidence="9">
    <location>
        <begin position="244"/>
        <end position="264"/>
    </location>
</feature>
<dbReference type="SUPFAM" id="SSF52266">
    <property type="entry name" value="SGNH hydrolase"/>
    <property type="match status" value="1"/>
</dbReference>
<sequence>MTSTIQRPAPTQGVQKLGYQPALDGLRAISVLAVVFYHADFVLIPGGFLGVEVFFVISGFLITTLLTEERMTKGQIDLKQFWIRRARRLLPALYLLLAVVSVAAILVYTDAAGRMGGDVLAALAYVSNWWDIYLNESYFAQAGRPPMLRHLWSLAVEEQFYLLFPPIFALVLLKFGKGKARLGIIILALASTVEMALLFEPYTDPSRVYYGTDTRIAGLLVGAVLALSWAPWRSRIPAARSAARVLDTAGVLGLVVIGWFLIRVNEFDPFIYRGGFLALDIACIVVIAVLVHPAAKLSKFLAWPPLVWIGLRSYAIYLWHWPIFVVTRPELDLPFTGFPVFVIRMVLTFGAAELSYRFVEVPIRNGVLNHWWRDLKGSSGPQRTRLLRRGMTIGTTFLLLLVMITVGLRAASSSSQRDELELAALAAPALNDPGSPVAGAARPSTQAGGGSETAAASAGPSTIPTATTIPGAPTTASTPTTTALGSTPTGVAPPPVTEPVADPAALANVVAVGDSVLLGASPAVSAAIPGVRIDAKVGRQFNDVLGVVGWYEREGLIPSTLVVHAGTNGTFSDEDMDQLFNIAGDRKVVLVNAKVGRPWQELVNQRISAAADRHPNAVLVDWFGLASQHPEWFANDGTHLRPDGAAAFAELIRSNL</sequence>
<evidence type="ECO:0000256" key="5">
    <source>
        <dbReference type="ARBA" id="ARBA00022989"/>
    </source>
</evidence>
<evidence type="ECO:0000256" key="8">
    <source>
        <dbReference type="SAM" id="MobiDB-lite"/>
    </source>
</evidence>
<evidence type="ECO:0000313" key="12">
    <source>
        <dbReference type="EMBL" id="CAB4978065.1"/>
    </source>
</evidence>
<evidence type="ECO:0000256" key="4">
    <source>
        <dbReference type="ARBA" id="ARBA00022692"/>
    </source>
</evidence>
<dbReference type="CDD" id="cd01840">
    <property type="entry name" value="SGNH_hydrolase_yrhL_like"/>
    <property type="match status" value="1"/>
</dbReference>
<keyword evidence="5 9" id="KW-1133">Transmembrane helix</keyword>
<keyword evidence="2" id="KW-1003">Cell membrane</keyword>